<dbReference type="Proteomes" id="UP000198785">
    <property type="component" value="Unassembled WGS sequence"/>
</dbReference>
<name>A0A1I6TH58_9SPHI</name>
<keyword evidence="3" id="KW-1185">Reference proteome</keyword>
<reference evidence="2 3" key="1">
    <citation type="submission" date="2016-10" db="EMBL/GenBank/DDBJ databases">
        <authorList>
            <person name="de Groot N.N."/>
        </authorList>
    </citation>
    <scope>NUCLEOTIDE SEQUENCE [LARGE SCALE GENOMIC DNA]</scope>
    <source>
        <strain evidence="2 3">DSM 22789</strain>
    </source>
</reference>
<dbReference type="EMBL" id="FOZZ01000006">
    <property type="protein sequence ID" value="SFS88534.1"/>
    <property type="molecule type" value="Genomic_DNA"/>
</dbReference>
<feature type="coiled-coil region" evidence="1">
    <location>
        <begin position="341"/>
        <end position="368"/>
    </location>
</feature>
<dbReference type="RefSeq" id="WP_093365651.1">
    <property type="nucleotide sequence ID" value="NZ_FOZZ01000006.1"/>
</dbReference>
<proteinExistence type="predicted"/>
<protein>
    <recommendedName>
        <fullName evidence="4">AAA domain-containing protein</fullName>
    </recommendedName>
</protein>
<sequence length="727" mass="84219">MNTLSIDLEYCFGIGKFKHDFDFEAKQSNTFLIYAPNGTMKTSFAKTLDLIAKNEPKNMPRDRVYVDRQSRYDVLVDGEPILPGNILVINAENETFDASSKLSSFIASKDLKERYDSIYKDLEYQKTEFIKKLKIVSQSTDCEGEIMGAFSESIRDSFFDVIVTASKSLLDKCDKYEFKYNDIFDKKENVKKFLDKNEAVLDQYMSDYKVLITNSKFFKETDGKSFGTYQASELLKSIEDNSFFEAGHKFVLEDGTEITDSQALKDVVKTEIDKIVNDVKLKASFEKVDKAIASNVELRAFKRAIERDNLLLVELKNYDAFKKKVWVSFLSELKSDTELLVGFYLSKKAELEQIIEEAKREVELWKQIITTFNSRFYVPFKVGLTNQEDVILKQQTANLEFHYFDGVEPPVLKGRQDLLDVLSRGERRAYFILQFLFEIESRKNSGIKNLLIFDDVADSFDYKNKYAIIEYIRDLRESDKFKMILLTHNFDFYRTIIARLYLYQPHCSYYIATKNSNKDIYLSEGFNTKNVFEDFVKEIDQPKAFVSCIAFVRNIIEFSDSRKCDDYKLLTNSLHLKEASKTIKALDVFSVFQGRLTGVTDKTISFAEENIVDLIGTTADSILAEENPSEVDLYNKIVLAIAIRIEAERYLLSKLPEAKEKDHPNPTNYLYNKYRGKYPDSSNLGVLDRVNLMTPENIHINAFMYEPLVDMSFYHLCDLYTDIKALV</sequence>
<dbReference type="Gene3D" id="3.40.50.300">
    <property type="entry name" value="P-loop containing nucleotide triphosphate hydrolases"/>
    <property type="match status" value="1"/>
</dbReference>
<organism evidence="2 3">
    <name type="scientific">Sphingobacterium wenxiniae</name>
    <dbReference type="NCBI Taxonomy" id="683125"/>
    <lineage>
        <taxon>Bacteria</taxon>
        <taxon>Pseudomonadati</taxon>
        <taxon>Bacteroidota</taxon>
        <taxon>Sphingobacteriia</taxon>
        <taxon>Sphingobacteriales</taxon>
        <taxon>Sphingobacteriaceae</taxon>
        <taxon>Sphingobacterium</taxon>
    </lineage>
</organism>
<dbReference type="SUPFAM" id="SSF52540">
    <property type="entry name" value="P-loop containing nucleoside triphosphate hydrolases"/>
    <property type="match status" value="1"/>
</dbReference>
<dbReference type="OrthoDB" id="4770574at2"/>
<dbReference type="AlphaFoldDB" id="A0A1I6TH58"/>
<gene>
    <name evidence="2" type="ORF">SAMN05660206_106148</name>
</gene>
<keyword evidence="1" id="KW-0175">Coiled coil</keyword>
<evidence type="ECO:0000313" key="3">
    <source>
        <dbReference type="Proteomes" id="UP000198785"/>
    </source>
</evidence>
<accession>A0A1I6TH58</accession>
<evidence type="ECO:0000313" key="2">
    <source>
        <dbReference type="EMBL" id="SFS88534.1"/>
    </source>
</evidence>
<evidence type="ECO:0008006" key="4">
    <source>
        <dbReference type="Google" id="ProtNLM"/>
    </source>
</evidence>
<evidence type="ECO:0000256" key="1">
    <source>
        <dbReference type="SAM" id="Coils"/>
    </source>
</evidence>
<dbReference type="InterPro" id="IPR027417">
    <property type="entry name" value="P-loop_NTPase"/>
</dbReference>